<reference evidence="1 2" key="1">
    <citation type="submission" date="2023-11" db="EMBL/GenBank/DDBJ databases">
        <authorList>
            <person name="Cook R."/>
            <person name="Crisci M."/>
            <person name="Pye H."/>
            <person name="Adriaenssens E."/>
            <person name="Santini J."/>
        </authorList>
    </citation>
    <scope>NUCLEOTIDE SEQUENCE [LARGE SCALE GENOMIC DNA]</scope>
    <source>
        <strain evidence="1">Lak_Megaphage_Sonny</strain>
    </source>
</reference>
<protein>
    <submittedName>
        <fullName evidence="1">Uncharacterized protein</fullName>
    </submittedName>
</protein>
<evidence type="ECO:0000313" key="2">
    <source>
        <dbReference type="Proteomes" id="UP001358193"/>
    </source>
</evidence>
<evidence type="ECO:0000313" key="1">
    <source>
        <dbReference type="EMBL" id="WQJ53428.1"/>
    </source>
</evidence>
<organism evidence="1 2">
    <name type="scientific">phage Lak_Megaphage_Sonny</name>
    <dbReference type="NCBI Taxonomy" id="3109229"/>
    <lineage>
        <taxon>Viruses</taxon>
        <taxon>Duplodnaviria</taxon>
        <taxon>Heunggongvirae</taxon>
        <taxon>Uroviricota</taxon>
        <taxon>Caudoviricetes</taxon>
        <taxon>Caudoviricetes code 15 clade</taxon>
    </lineage>
</organism>
<sequence>MRIILLFLFLVLIVIQIAELYLLKKNTHETFNDSVDYVLTSLFMDGHIDADTYIAYTSMKSHKKYQDIHNIKIMESFKNGKLYSDYDISEKINSK</sequence>
<dbReference type="EMBL" id="OR769223">
    <property type="protein sequence ID" value="WQJ53428.1"/>
    <property type="molecule type" value="Genomic_DNA"/>
</dbReference>
<accession>A0ABZ0Z5Y2</accession>
<keyword evidence="2" id="KW-1185">Reference proteome</keyword>
<name>A0ABZ0Z5Y2_9CAUD</name>
<dbReference type="Proteomes" id="UP001358193">
    <property type="component" value="Segment"/>
</dbReference>
<proteinExistence type="predicted"/>